<feature type="domain" description="PH" evidence="5">
    <location>
        <begin position="281"/>
        <end position="423"/>
    </location>
</feature>
<dbReference type="Gene3D" id="1.10.8.10">
    <property type="entry name" value="DNA helicase RuvA subunit, C-terminal domain"/>
    <property type="match status" value="1"/>
</dbReference>
<feature type="region of interest" description="Disordered" evidence="3">
    <location>
        <begin position="28"/>
        <end position="56"/>
    </location>
</feature>
<dbReference type="Gene3D" id="2.30.30.40">
    <property type="entry name" value="SH3 Domains"/>
    <property type="match status" value="1"/>
</dbReference>
<protein>
    <recommendedName>
        <fullName evidence="9">SH3 domain-containing protein</fullName>
    </recommendedName>
</protein>
<evidence type="ECO:0000256" key="3">
    <source>
        <dbReference type="SAM" id="MobiDB-lite"/>
    </source>
</evidence>
<evidence type="ECO:0008006" key="9">
    <source>
        <dbReference type="Google" id="ProtNLM"/>
    </source>
</evidence>
<dbReference type="SUPFAM" id="SSF50729">
    <property type="entry name" value="PH domain-like"/>
    <property type="match status" value="1"/>
</dbReference>
<keyword evidence="8" id="KW-1185">Reference proteome</keyword>
<dbReference type="InterPro" id="IPR001849">
    <property type="entry name" value="PH_domain"/>
</dbReference>
<keyword evidence="1 2" id="KW-0728">SH3 domain</keyword>
<dbReference type="PANTHER" id="PTHR13361">
    <property type="entry name" value="WW DOMAIN-BINDING PROTEIN 11"/>
    <property type="match status" value="1"/>
</dbReference>
<dbReference type="SMART" id="SM00228">
    <property type="entry name" value="PDZ"/>
    <property type="match status" value="1"/>
</dbReference>
<feature type="region of interest" description="Disordered" evidence="3">
    <location>
        <begin position="174"/>
        <end position="193"/>
    </location>
</feature>
<dbReference type="InterPro" id="IPR001452">
    <property type="entry name" value="SH3_domain"/>
</dbReference>
<dbReference type="SUPFAM" id="SSF46934">
    <property type="entry name" value="UBA-like"/>
    <property type="match status" value="1"/>
</dbReference>
<dbReference type="PROSITE" id="PS50003">
    <property type="entry name" value="PH_DOMAIN"/>
    <property type="match status" value="1"/>
</dbReference>
<accession>F0Y6Y4</accession>
<dbReference type="KEGG" id="aaf:AURANDRAFT_63439"/>
<evidence type="ECO:0000313" key="8">
    <source>
        <dbReference type="Proteomes" id="UP000002729"/>
    </source>
</evidence>
<feature type="domain" description="SH3" evidence="4">
    <location>
        <begin position="704"/>
        <end position="764"/>
    </location>
</feature>
<dbReference type="EMBL" id="GL833126">
    <property type="protein sequence ID" value="EGB09286.1"/>
    <property type="molecule type" value="Genomic_DNA"/>
</dbReference>
<evidence type="ECO:0000256" key="2">
    <source>
        <dbReference type="PROSITE-ProRule" id="PRU00192"/>
    </source>
</evidence>
<dbReference type="AlphaFoldDB" id="F0Y6Y4"/>
<dbReference type="RefSeq" id="XP_009036387.1">
    <property type="nucleotide sequence ID" value="XM_009038139.1"/>
</dbReference>
<dbReference type="Gene3D" id="2.30.42.10">
    <property type="match status" value="1"/>
</dbReference>
<evidence type="ECO:0000259" key="5">
    <source>
        <dbReference type="PROSITE" id="PS50003"/>
    </source>
</evidence>
<evidence type="ECO:0000313" key="7">
    <source>
        <dbReference type="EMBL" id="EGB09286.1"/>
    </source>
</evidence>
<organism evidence="8">
    <name type="scientific">Aureococcus anophagefferens</name>
    <name type="common">Harmful bloom alga</name>
    <dbReference type="NCBI Taxonomy" id="44056"/>
    <lineage>
        <taxon>Eukaryota</taxon>
        <taxon>Sar</taxon>
        <taxon>Stramenopiles</taxon>
        <taxon>Ochrophyta</taxon>
        <taxon>Pelagophyceae</taxon>
        <taxon>Pelagomonadales</taxon>
        <taxon>Pelagomonadaceae</taxon>
        <taxon>Aureococcus</taxon>
    </lineage>
</organism>
<dbReference type="InterPro" id="IPR036034">
    <property type="entry name" value="PDZ_sf"/>
</dbReference>
<dbReference type="InterPro" id="IPR009060">
    <property type="entry name" value="UBA-like_sf"/>
</dbReference>
<feature type="region of interest" description="Disordered" evidence="3">
    <location>
        <begin position="208"/>
        <end position="237"/>
    </location>
</feature>
<dbReference type="PRINTS" id="PR01217">
    <property type="entry name" value="PRICHEXTENSN"/>
</dbReference>
<dbReference type="PROSITE" id="PS50002">
    <property type="entry name" value="SH3"/>
    <property type="match status" value="1"/>
</dbReference>
<dbReference type="PROSITE" id="PS50106">
    <property type="entry name" value="PDZ"/>
    <property type="match status" value="1"/>
</dbReference>
<dbReference type="Proteomes" id="UP000002729">
    <property type="component" value="Unassembled WGS sequence"/>
</dbReference>
<evidence type="ECO:0000259" key="4">
    <source>
        <dbReference type="PROSITE" id="PS50002"/>
    </source>
</evidence>
<feature type="compositionally biased region" description="Pro residues" evidence="3">
    <location>
        <begin position="179"/>
        <end position="193"/>
    </location>
</feature>
<dbReference type="GeneID" id="20224332"/>
<dbReference type="Pfam" id="PF00018">
    <property type="entry name" value="SH3_1"/>
    <property type="match status" value="1"/>
</dbReference>
<dbReference type="PANTHER" id="PTHR13361:SF1">
    <property type="entry name" value="WW DOMAIN-BINDING PROTEIN 11"/>
    <property type="match status" value="1"/>
</dbReference>
<dbReference type="InterPro" id="IPR036028">
    <property type="entry name" value="SH3-like_dom_sf"/>
</dbReference>
<dbReference type="InParanoid" id="F0Y6Y4"/>
<proteinExistence type="predicted"/>
<feature type="domain" description="PDZ" evidence="6">
    <location>
        <begin position="438"/>
        <end position="518"/>
    </location>
</feature>
<dbReference type="OrthoDB" id="10029564at2759"/>
<gene>
    <name evidence="7" type="ORF">AURANDRAFT_63439</name>
</gene>
<sequence>MADDEEDDAHHAHRSGWHNLYRVDQRVPMRFDRPMPAPAPPPPKKKPPPPPRKRDDDYAEFMQFTGVTDPDVAKRHVDAARAAGMTLRDAARWYFDHGGEPVDSAFVRALVALGFDRDLALRAEASGMDPEAAKAWCALVRDLVAMGFDVDLACRAASLCRDVESAAEWCLEQQRAPPASRPPPPPLVLPPKPAPSLVDADFALFAAPPPPQRPQYAPPPPPPAPAPPPPASMPMGGEAPAAVVEATNPYGHAALAVVSMPPGGVAGGAASAGRSRAAAGRVQRGGRLAKLSGLGGGRTLLGSRWQARHFVLAQSTLAYGDVAWEGGLRGADRNGGALIGDVFAGTKKSFGLWGAYVVPESKDRAAGRDFAFAVYRSDDDVLRGGRSLAGVAASGERDQLCLLAAEDDGDRGRWVCDLLRAAGRSGVILRTPSPNLQMMELRCVYGDEPLKLGCCVVGHAVLVRTLDRDEGAGSVGVQVGDELVEVNGVLVPPIDAGAVTKILDAAHRPLELKLRRPTDPRRHADLARSAIHAKTGEVAEDLRKRESLEIGAALRNDAEDRRAHSLRLEAEAAEAARAAEAGRARAAEASRLRALDDAAVAAALDAQRGADAGAAALARGDPAGAVDAFRGALQRLLDSRDALGDPAGPGRRALALRAPGLDLAALYDRVQRGGQEAHDLQQRAPAPAPAPTVGALADAFERVSVARRATATFEFAASDDWMLALVPGERLEVLKTMDDGWSEVRNAAGVSGLVPTGYFELEGGGGPVRV</sequence>
<feature type="compositionally biased region" description="Pro residues" evidence="3">
    <location>
        <begin position="208"/>
        <end position="232"/>
    </location>
</feature>
<dbReference type="SMART" id="SM00326">
    <property type="entry name" value="SH3"/>
    <property type="match status" value="1"/>
</dbReference>
<dbReference type="InterPro" id="IPR001478">
    <property type="entry name" value="PDZ"/>
</dbReference>
<dbReference type="GO" id="GO:0005681">
    <property type="term" value="C:spliceosomal complex"/>
    <property type="evidence" value="ECO:0007669"/>
    <property type="project" value="TreeGrafter"/>
</dbReference>
<reference evidence="7 8" key="1">
    <citation type="journal article" date="2011" name="Proc. Natl. Acad. Sci. U.S.A.">
        <title>Niche of harmful alga Aureococcus anophagefferens revealed through ecogenomics.</title>
        <authorList>
            <person name="Gobler C.J."/>
            <person name="Berry D.L."/>
            <person name="Dyhrman S.T."/>
            <person name="Wilhelm S.W."/>
            <person name="Salamov A."/>
            <person name="Lobanov A.V."/>
            <person name="Zhang Y."/>
            <person name="Collier J.L."/>
            <person name="Wurch L.L."/>
            <person name="Kustka A.B."/>
            <person name="Dill B.D."/>
            <person name="Shah M."/>
            <person name="VerBerkmoes N.C."/>
            <person name="Kuo A."/>
            <person name="Terry A."/>
            <person name="Pangilinan J."/>
            <person name="Lindquist E.A."/>
            <person name="Lucas S."/>
            <person name="Paulsen I.T."/>
            <person name="Hattenrath-Lehmann T.K."/>
            <person name="Talmage S.C."/>
            <person name="Walker E.A."/>
            <person name="Koch F."/>
            <person name="Burson A.M."/>
            <person name="Marcoval M.A."/>
            <person name="Tang Y.Z."/>
            <person name="Lecleir G.R."/>
            <person name="Coyne K.J."/>
            <person name="Berg G.M."/>
            <person name="Bertrand E.M."/>
            <person name="Saito M.A."/>
            <person name="Gladyshev V.N."/>
            <person name="Grigoriev I.V."/>
        </authorList>
    </citation>
    <scope>NUCLEOTIDE SEQUENCE [LARGE SCALE GENOMIC DNA]</scope>
    <source>
        <strain evidence="8">CCMP 1984</strain>
    </source>
</reference>
<dbReference type="SUPFAM" id="SSF50044">
    <property type="entry name" value="SH3-domain"/>
    <property type="match status" value="1"/>
</dbReference>
<evidence type="ECO:0000256" key="1">
    <source>
        <dbReference type="ARBA" id="ARBA00022443"/>
    </source>
</evidence>
<dbReference type="SUPFAM" id="SSF50156">
    <property type="entry name" value="PDZ domain-like"/>
    <property type="match status" value="1"/>
</dbReference>
<name>F0Y6Y4_AURAN</name>
<evidence type="ECO:0000259" key="6">
    <source>
        <dbReference type="PROSITE" id="PS50106"/>
    </source>
</evidence>